<protein>
    <submittedName>
        <fullName evidence="2">Uncharacterized protein</fullName>
    </submittedName>
</protein>
<evidence type="ECO:0000313" key="5">
    <source>
        <dbReference type="Proteomes" id="UP000652720"/>
    </source>
</evidence>
<reference evidence="2" key="2">
    <citation type="journal article" date="2014" name="Int. J. Syst. Evol. Microbiol.">
        <title>Complete genome sequence of Corynebacterium casei LMG S-19264T (=DSM 44701T), isolated from a smear-ripened cheese.</title>
        <authorList>
            <consortium name="US DOE Joint Genome Institute (JGI-PGF)"/>
            <person name="Walter F."/>
            <person name="Albersmeier A."/>
            <person name="Kalinowski J."/>
            <person name="Ruckert C."/>
        </authorList>
    </citation>
    <scope>NUCLEOTIDE SEQUENCE</scope>
    <source>
        <strain evidence="2">CGMCC 1.8885</strain>
    </source>
</reference>
<evidence type="ECO:0000313" key="4">
    <source>
        <dbReference type="Proteomes" id="UP000630135"/>
    </source>
</evidence>
<dbReference type="Proteomes" id="UP000630135">
    <property type="component" value="Unassembled WGS sequence"/>
</dbReference>
<evidence type="ECO:0000313" key="3">
    <source>
        <dbReference type="EMBL" id="GGP30100.1"/>
    </source>
</evidence>
<dbReference type="AlphaFoldDB" id="A0AAV4K419"/>
<dbReference type="Proteomes" id="UP000652720">
    <property type="component" value="Unassembled WGS sequence"/>
</dbReference>
<feature type="region of interest" description="Disordered" evidence="1">
    <location>
        <begin position="1"/>
        <end position="72"/>
    </location>
</feature>
<proteinExistence type="predicted"/>
<reference evidence="3" key="1">
    <citation type="journal article" date="2014" name="Int. J. Syst. Evol. Microbiol.">
        <title>Complete genome of a new Firmicutes species belonging to the dominant human colonic microbiota ('Ruminococcus bicirculans') reveals two chromosomes and a selective capacity to utilize plant glucans.</title>
        <authorList>
            <consortium name="NISC Comparative Sequencing Program"/>
            <person name="Wegmann U."/>
            <person name="Louis P."/>
            <person name="Goesmann A."/>
            <person name="Henrissat B."/>
            <person name="Duncan S.H."/>
            <person name="Flint H.J."/>
        </authorList>
    </citation>
    <scope>NUCLEOTIDE SEQUENCE</scope>
    <source>
        <strain evidence="3">CGMCC 1.8884</strain>
    </source>
</reference>
<organism evidence="2 5">
    <name type="scientific">Deinococcus wulumuqiensis</name>
    <dbReference type="NCBI Taxonomy" id="980427"/>
    <lineage>
        <taxon>Bacteria</taxon>
        <taxon>Thermotogati</taxon>
        <taxon>Deinococcota</taxon>
        <taxon>Deinococci</taxon>
        <taxon>Deinococcales</taxon>
        <taxon>Deinococcaceae</taxon>
        <taxon>Deinococcus</taxon>
    </lineage>
</organism>
<keyword evidence="4" id="KW-1185">Reference proteome</keyword>
<gene>
    <name evidence="3" type="ORF">GCM10008021_17510</name>
    <name evidence="2" type="ORF">GCM10010914_15180</name>
</gene>
<name>A0AAV4K419_9DEIO</name>
<dbReference type="EMBL" id="BMMA01000011">
    <property type="protein sequence ID" value="GGI81907.1"/>
    <property type="molecule type" value="Genomic_DNA"/>
</dbReference>
<evidence type="ECO:0000256" key="1">
    <source>
        <dbReference type="SAM" id="MobiDB-lite"/>
    </source>
</evidence>
<comment type="caution">
    <text evidence="2">The sequence shown here is derived from an EMBL/GenBank/DDBJ whole genome shotgun (WGS) entry which is preliminary data.</text>
</comment>
<feature type="compositionally biased region" description="Basic and acidic residues" evidence="1">
    <location>
        <begin position="59"/>
        <end position="72"/>
    </location>
</feature>
<accession>A0AAV4K419</accession>
<dbReference type="EMBL" id="BMLZ01000020">
    <property type="protein sequence ID" value="GGP30100.1"/>
    <property type="molecule type" value="Genomic_DNA"/>
</dbReference>
<reference evidence="2" key="4">
    <citation type="submission" date="2023-08" db="EMBL/GenBank/DDBJ databases">
        <authorList>
            <person name="Sun Q."/>
            <person name="Zhou Y."/>
        </authorList>
    </citation>
    <scope>NUCLEOTIDE SEQUENCE</scope>
    <source>
        <strain evidence="3">CGMCC 1.8884</strain>
        <strain evidence="2">CGMCC 1.8885</strain>
    </source>
</reference>
<sequence>MKPDSQRTLAGALTHSASTPARPSTERNKSILLMGARVTRPREVSGQAASVPVGETESDERRQRSILVYRDK</sequence>
<evidence type="ECO:0000313" key="2">
    <source>
        <dbReference type="EMBL" id="GGI81907.1"/>
    </source>
</evidence>
<reference evidence="4" key="3">
    <citation type="journal article" date="2019" name="Int. J. Syst. Evol. Microbiol.">
        <title>The Global Catalogue of Microorganisms (GCM) 10K type strain sequencing project: providing services to taxonomists for standard genome sequencing and annotation.</title>
        <authorList>
            <consortium name="The Broad Institute Genomics Platform"/>
            <consortium name="The Broad Institute Genome Sequencing Center for Infectious Disease"/>
            <person name="Wu L."/>
            <person name="Ma J."/>
        </authorList>
    </citation>
    <scope>NUCLEOTIDE SEQUENCE [LARGE SCALE GENOMIC DNA]</scope>
    <source>
        <strain evidence="4">CGMCC 1.8884</strain>
    </source>
</reference>